<evidence type="ECO:0000259" key="2">
    <source>
        <dbReference type="PROSITE" id="PS50097"/>
    </source>
</evidence>
<comment type="caution">
    <text evidence="3">The sequence shown here is derived from an EMBL/GenBank/DDBJ whole genome shotgun (WGS) entry which is preliminary data.</text>
</comment>
<gene>
    <name evidence="3" type="ORF">BPAE_0020g00150</name>
</gene>
<dbReference type="PANTHER" id="PTHR47843">
    <property type="entry name" value="BTB DOMAIN-CONTAINING PROTEIN-RELATED"/>
    <property type="match status" value="1"/>
</dbReference>
<feature type="region of interest" description="Disordered" evidence="1">
    <location>
        <begin position="380"/>
        <end position="451"/>
    </location>
</feature>
<dbReference type="EMBL" id="PQXI01000020">
    <property type="protein sequence ID" value="TGO28970.1"/>
    <property type="molecule type" value="Genomic_DNA"/>
</dbReference>
<dbReference type="Proteomes" id="UP000297910">
    <property type="component" value="Unassembled WGS sequence"/>
</dbReference>
<dbReference type="PROSITE" id="PS50097">
    <property type="entry name" value="BTB"/>
    <property type="match status" value="1"/>
</dbReference>
<dbReference type="Gene3D" id="3.30.710.10">
    <property type="entry name" value="Potassium Channel Kv1.1, Chain A"/>
    <property type="match status" value="1"/>
</dbReference>
<keyword evidence="4" id="KW-1185">Reference proteome</keyword>
<organism evidence="3 4">
    <name type="scientific">Botrytis paeoniae</name>
    <dbReference type="NCBI Taxonomy" id="278948"/>
    <lineage>
        <taxon>Eukaryota</taxon>
        <taxon>Fungi</taxon>
        <taxon>Dikarya</taxon>
        <taxon>Ascomycota</taxon>
        <taxon>Pezizomycotina</taxon>
        <taxon>Leotiomycetes</taxon>
        <taxon>Helotiales</taxon>
        <taxon>Sclerotiniaceae</taxon>
        <taxon>Botrytis</taxon>
    </lineage>
</organism>
<dbReference type="SMART" id="SM00225">
    <property type="entry name" value="BTB"/>
    <property type="match status" value="1"/>
</dbReference>
<dbReference type="InterPro" id="IPR000210">
    <property type="entry name" value="BTB/POZ_dom"/>
</dbReference>
<accession>A0A4Z1G0E2</accession>
<dbReference type="InterPro" id="IPR011333">
    <property type="entry name" value="SKP1/BTB/POZ_sf"/>
</dbReference>
<feature type="domain" description="BTB" evidence="2">
    <location>
        <begin position="46"/>
        <end position="117"/>
    </location>
</feature>
<feature type="compositionally biased region" description="Polar residues" evidence="1">
    <location>
        <begin position="384"/>
        <end position="415"/>
    </location>
</feature>
<feature type="compositionally biased region" description="Polar residues" evidence="1">
    <location>
        <begin position="441"/>
        <end position="451"/>
    </location>
</feature>
<reference evidence="3 4" key="1">
    <citation type="submission" date="2017-12" db="EMBL/GenBank/DDBJ databases">
        <title>Comparative genomics of Botrytis spp.</title>
        <authorList>
            <person name="Valero-Jimenez C.A."/>
            <person name="Tapia P."/>
            <person name="Veloso J."/>
            <person name="Silva-Moreno E."/>
            <person name="Staats M."/>
            <person name="Valdes J.H."/>
            <person name="Van Kan J.A.L."/>
        </authorList>
    </citation>
    <scope>NUCLEOTIDE SEQUENCE [LARGE SCALE GENOMIC DNA]</scope>
    <source>
        <strain evidence="3 4">Bp0003</strain>
    </source>
</reference>
<dbReference type="Pfam" id="PF00651">
    <property type="entry name" value="BTB"/>
    <property type="match status" value="1"/>
</dbReference>
<protein>
    <recommendedName>
        <fullName evidence="2">BTB domain-containing protein</fullName>
    </recommendedName>
</protein>
<sequence length="713" mass="79105">METPLETPFETPLENPLENEKSKILIFMLESKITAVETEKSLYEGPTATIIVGPTDKSTKYIVPHALLCHHSKFFDRALNGCFKESIEKRIELLEETIEEFELILEWIYCKKVPCVPGRKGIETIVKFYIIADKFDVAGPYDKVEMSLSTILANHWYQMCITNGAWAYRLLESVYQLPIGHEAQRLFVKACVRPYLVCEYLMKGPPYYVASSIIRFQPPLLSPGSSWSSVKAAFDTIDGLAIEVVKALGETMVNGNLGGRQGLECYQDPLTEQRMRPLLDRSLASRLHVNGYGPWKVIPSAGLLAWIIAFRLSILLTPSGLLNTAEVCNKAPGVCDNQPEPSYSTSLLGPNSAQSNFIPNCSTKLSETRATFHHSASEMLGSPTEYNSAKNNSQENTASTVNQLSANSSATNRSPLATLAPPTMNTSTFMSPARSVPATPARSNLFGSSTVGPNFESFRSRTVSNTPSTQEVQSSEPLFTNASHQIQSDTVNAPPQKRAKTTHNIAAQLPAMSSQTDSTCFAVLKFSSPLASPYFQTAITVETLGQITRETLKIECSILAFDFVVQYLYTGTFVRPDIAGFSSGSQQITNLIEFYELAEKLSLNISDMILDNIKELLVIDRLYFQAGHIHKVVNFPNGQKLRMLFARSCIQAYLQSVNPTHGKAQAFRFQKELDALDGFTADLMRVYRKVADKRTPCIFAESCDLLDGKKFCY</sequence>
<proteinExistence type="predicted"/>
<dbReference type="AlphaFoldDB" id="A0A4Z1G0E2"/>
<dbReference type="SUPFAM" id="SSF54695">
    <property type="entry name" value="POZ domain"/>
    <property type="match status" value="1"/>
</dbReference>
<name>A0A4Z1G0E2_9HELO</name>
<evidence type="ECO:0000256" key="1">
    <source>
        <dbReference type="SAM" id="MobiDB-lite"/>
    </source>
</evidence>
<dbReference type="PANTHER" id="PTHR47843:SF2">
    <property type="entry name" value="BTB DOMAIN-CONTAINING PROTEIN"/>
    <property type="match status" value="1"/>
</dbReference>
<evidence type="ECO:0000313" key="4">
    <source>
        <dbReference type="Proteomes" id="UP000297910"/>
    </source>
</evidence>
<evidence type="ECO:0000313" key="3">
    <source>
        <dbReference type="EMBL" id="TGO28970.1"/>
    </source>
</evidence>